<name>A0A973A9D2_9GAMM</name>
<dbReference type="EMBL" id="JABMOJ010000169">
    <property type="protein sequence ID" value="NQV64636.1"/>
    <property type="molecule type" value="Genomic_DNA"/>
</dbReference>
<comment type="caution">
    <text evidence="1">The sequence shown here is derived from an EMBL/GenBank/DDBJ whole genome shotgun (WGS) entry which is preliminary data.</text>
</comment>
<proteinExistence type="predicted"/>
<protein>
    <recommendedName>
        <fullName evidence="3">DUF3718 domain-containing protein</fullName>
    </recommendedName>
</protein>
<dbReference type="AlphaFoldDB" id="A0A973A9D2"/>
<organism evidence="1 2">
    <name type="scientific">SAR86 cluster bacterium</name>
    <dbReference type="NCBI Taxonomy" id="2030880"/>
    <lineage>
        <taxon>Bacteria</taxon>
        <taxon>Pseudomonadati</taxon>
        <taxon>Pseudomonadota</taxon>
        <taxon>Gammaproteobacteria</taxon>
        <taxon>SAR86 cluster</taxon>
    </lineage>
</organism>
<dbReference type="Proteomes" id="UP000754644">
    <property type="component" value="Unassembled WGS sequence"/>
</dbReference>
<gene>
    <name evidence="1" type="ORF">HQ497_04650</name>
</gene>
<evidence type="ECO:0000313" key="2">
    <source>
        <dbReference type="Proteomes" id="UP000754644"/>
    </source>
</evidence>
<evidence type="ECO:0008006" key="3">
    <source>
        <dbReference type="Google" id="ProtNLM"/>
    </source>
</evidence>
<accession>A0A973A9D2</accession>
<sequence length="96" mass="10950">MKHLMCLFVAMSLSINAYSKEIQLDDGARFVTKDENPYSQLCIAALESRDAIKAKAEELGIGRRAQKQVVCNDLSLYEFAEKHREDIREWSVANVQ</sequence>
<reference evidence="1" key="1">
    <citation type="submission" date="2020-05" db="EMBL/GenBank/DDBJ databases">
        <title>Sulfur intermediates as new biogeochemical hubs in an aquatic model microbial ecosystem.</title>
        <authorList>
            <person name="Vigneron A."/>
        </authorList>
    </citation>
    <scope>NUCLEOTIDE SEQUENCE</scope>
    <source>
        <strain evidence="1">Bin.250</strain>
    </source>
</reference>
<evidence type="ECO:0000313" key="1">
    <source>
        <dbReference type="EMBL" id="NQV64636.1"/>
    </source>
</evidence>